<organism evidence="3 4">
    <name type="scientific">Pseudonocardia broussonetiae</name>
    <dbReference type="NCBI Taxonomy" id="2736640"/>
    <lineage>
        <taxon>Bacteria</taxon>
        <taxon>Bacillati</taxon>
        <taxon>Actinomycetota</taxon>
        <taxon>Actinomycetes</taxon>
        <taxon>Pseudonocardiales</taxon>
        <taxon>Pseudonocardiaceae</taxon>
        <taxon>Pseudonocardia</taxon>
    </lineage>
</organism>
<dbReference type="KEGG" id="pbro:HOP40_28545"/>
<dbReference type="AlphaFoldDB" id="A0A6M6JPQ7"/>
<dbReference type="InterPro" id="IPR016162">
    <property type="entry name" value="Ald_DH_N"/>
</dbReference>
<keyword evidence="1" id="KW-0560">Oxidoreductase</keyword>
<name>A0A6M6JPQ7_9PSEU</name>
<dbReference type="InterPro" id="IPR016163">
    <property type="entry name" value="Ald_DH_C"/>
</dbReference>
<dbReference type="Pfam" id="PF00171">
    <property type="entry name" value="Aldedh"/>
    <property type="match status" value="1"/>
</dbReference>
<protein>
    <submittedName>
        <fullName evidence="3">Aldehyde dehydrogenase family protein</fullName>
    </submittedName>
</protein>
<keyword evidence="4" id="KW-1185">Reference proteome</keyword>
<gene>
    <name evidence="3" type="ORF">HOP40_28545</name>
</gene>
<dbReference type="EMBL" id="CP053564">
    <property type="protein sequence ID" value="QJY49220.1"/>
    <property type="molecule type" value="Genomic_DNA"/>
</dbReference>
<dbReference type="InterPro" id="IPR015590">
    <property type="entry name" value="Aldehyde_DH_dom"/>
</dbReference>
<accession>A0A6M6JPQ7</accession>
<dbReference type="GO" id="GO:0016620">
    <property type="term" value="F:oxidoreductase activity, acting on the aldehyde or oxo group of donors, NAD or NADP as acceptor"/>
    <property type="evidence" value="ECO:0007669"/>
    <property type="project" value="InterPro"/>
</dbReference>
<sequence>MTAAWDADLAGLADVRSKARAAREAFDRLAGCDQETLDRFVRAMALAGTKGAEELARLAVDETGYGVYEHKIHKNRYNTGFVARWMLERRAVGVLWVDEDARVTAVGSPMGVIAGIIPVTNPTSTALFKCLAAVKSGNAIVLAPHPRAARCTLRAAEIMAEAAVGAGAPEGLISCLESPTLSSTQELMRREEIALVLATGGPGMVRAAYSSGKPTIAVGAGNVPAYVGASVADPAEAAEMIITSKSFDNGTACVAEQSVVVVEAVADAFLAAFEQRGAHWMNEAQQAALVRTLFDERGALRPAAVGQSAVGLAELSGFAVPTRTRVLAARLDRVGLDTPLSREILGPVLSVYREPDAAAGWARCREVLALDGEGHTCAVHAADPEEIAPFGTLPAGRIVINTPALFGGMGYSCEVDPSFQLGTGTWSGSICSDNVTPLHLINIKRIAHEVRPWRTVYDPVEL</sequence>
<evidence type="ECO:0000256" key="1">
    <source>
        <dbReference type="ARBA" id="ARBA00023002"/>
    </source>
</evidence>
<dbReference type="PANTHER" id="PTHR11699">
    <property type="entry name" value="ALDEHYDE DEHYDROGENASE-RELATED"/>
    <property type="match status" value="1"/>
</dbReference>
<evidence type="ECO:0000313" key="4">
    <source>
        <dbReference type="Proteomes" id="UP000505377"/>
    </source>
</evidence>
<dbReference type="InterPro" id="IPR016161">
    <property type="entry name" value="Ald_DH/histidinol_DH"/>
</dbReference>
<dbReference type="Proteomes" id="UP000505377">
    <property type="component" value="Chromosome"/>
</dbReference>
<evidence type="ECO:0000313" key="3">
    <source>
        <dbReference type="EMBL" id="QJY49220.1"/>
    </source>
</evidence>
<reference evidence="3 4" key="1">
    <citation type="submission" date="2020-05" db="EMBL/GenBank/DDBJ databases">
        <authorList>
            <person name="Mo P."/>
        </authorList>
    </citation>
    <scope>NUCLEOTIDE SEQUENCE [LARGE SCALE GENOMIC DNA]</scope>
    <source>
        <strain evidence="3 4">Gen01</strain>
    </source>
</reference>
<dbReference type="CDD" id="cd07122">
    <property type="entry name" value="ALDH_F20_ACDH"/>
    <property type="match status" value="1"/>
</dbReference>
<dbReference type="SUPFAM" id="SSF53720">
    <property type="entry name" value="ALDH-like"/>
    <property type="match status" value="1"/>
</dbReference>
<proteinExistence type="predicted"/>
<dbReference type="Gene3D" id="3.40.309.10">
    <property type="entry name" value="Aldehyde Dehydrogenase, Chain A, domain 2"/>
    <property type="match status" value="1"/>
</dbReference>
<dbReference type="RefSeq" id="WP_172164492.1">
    <property type="nucleotide sequence ID" value="NZ_CP053564.1"/>
</dbReference>
<feature type="domain" description="Aldehyde dehydrogenase" evidence="2">
    <location>
        <begin position="8"/>
        <end position="277"/>
    </location>
</feature>
<evidence type="ECO:0000259" key="2">
    <source>
        <dbReference type="Pfam" id="PF00171"/>
    </source>
</evidence>
<dbReference type="Gene3D" id="3.40.605.10">
    <property type="entry name" value="Aldehyde Dehydrogenase, Chain A, domain 1"/>
    <property type="match status" value="1"/>
</dbReference>